<gene>
    <name evidence="3" type="ORF">UFOVP1453_3</name>
    <name evidence="1" type="ORF">UFOVP832_47</name>
    <name evidence="2" type="ORF">UFOVP919_27</name>
</gene>
<evidence type="ECO:0000313" key="3">
    <source>
        <dbReference type="EMBL" id="CAB4213910.1"/>
    </source>
</evidence>
<sequence>MTIRFGDQQINYSTYPSNSFGMPFGLDSQAQKDASAMKSLGPIMSIAGMIGSIASSYYGAKAQQYQLDSQAMTLQFQKDIAGINARQAEVTAQGILQAGEKQSAMMSLKYGKAKGSQRAAMAASGGVIGEGSNKEIEATNDLMKEIDILQINANTVRSAENARTQSQNYLTQAAMYGVSANNMTASSKSIDPFSAAGTSLLTGATSFATTMYRDKMMDRLLARQIGY</sequence>
<dbReference type="EMBL" id="LR796862">
    <property type="protein sequence ID" value="CAB4171306.1"/>
    <property type="molecule type" value="Genomic_DNA"/>
</dbReference>
<evidence type="ECO:0000313" key="1">
    <source>
        <dbReference type="EMBL" id="CAB4164609.1"/>
    </source>
</evidence>
<evidence type="ECO:0000313" key="2">
    <source>
        <dbReference type="EMBL" id="CAB4171306.1"/>
    </source>
</evidence>
<name>A0A6J5NYL7_9CAUD</name>
<protein>
    <submittedName>
        <fullName evidence="1">Uncharacterized protein</fullName>
    </submittedName>
</protein>
<proteinExistence type="predicted"/>
<accession>A0A6J5NYL7</accession>
<organism evidence="1">
    <name type="scientific">uncultured Caudovirales phage</name>
    <dbReference type="NCBI Taxonomy" id="2100421"/>
    <lineage>
        <taxon>Viruses</taxon>
        <taxon>Duplodnaviria</taxon>
        <taxon>Heunggongvirae</taxon>
        <taxon>Uroviricota</taxon>
        <taxon>Caudoviricetes</taxon>
        <taxon>Peduoviridae</taxon>
        <taxon>Maltschvirus</taxon>
        <taxon>Maltschvirus maltsch</taxon>
    </lineage>
</organism>
<dbReference type="EMBL" id="LR796767">
    <property type="protein sequence ID" value="CAB4164609.1"/>
    <property type="molecule type" value="Genomic_DNA"/>
</dbReference>
<dbReference type="EMBL" id="LR797406">
    <property type="protein sequence ID" value="CAB4213910.1"/>
    <property type="molecule type" value="Genomic_DNA"/>
</dbReference>
<reference evidence="1" key="1">
    <citation type="submission" date="2020-04" db="EMBL/GenBank/DDBJ databases">
        <authorList>
            <person name="Chiriac C."/>
            <person name="Salcher M."/>
            <person name="Ghai R."/>
            <person name="Kavagutti S V."/>
        </authorList>
    </citation>
    <scope>NUCLEOTIDE SEQUENCE</scope>
</reference>